<accession>A0A2U3LUA3</accession>
<evidence type="ECO:0000313" key="2">
    <source>
        <dbReference type="Proteomes" id="UP000238916"/>
    </source>
</evidence>
<dbReference type="Proteomes" id="UP000238916">
    <property type="component" value="Unassembled WGS sequence"/>
</dbReference>
<name>A0A2U3LUA3_9FIRM</name>
<evidence type="ECO:0000313" key="1">
    <source>
        <dbReference type="EMBL" id="SPF55419.1"/>
    </source>
</evidence>
<proteinExistence type="predicted"/>
<organism evidence="1 2">
    <name type="scientific">Candidatus Desulfosporosinus infrequens</name>
    <dbReference type="NCBI Taxonomy" id="2043169"/>
    <lineage>
        <taxon>Bacteria</taxon>
        <taxon>Bacillati</taxon>
        <taxon>Bacillota</taxon>
        <taxon>Clostridia</taxon>
        <taxon>Eubacteriales</taxon>
        <taxon>Desulfitobacteriaceae</taxon>
        <taxon>Desulfosporosinus</taxon>
    </lineage>
</organism>
<dbReference type="AlphaFoldDB" id="A0A2U3LUA3"/>
<gene>
    <name evidence="1" type="ORF">SBF1_820019</name>
</gene>
<protein>
    <submittedName>
        <fullName evidence="1">Uncharacterized protein</fullName>
    </submittedName>
</protein>
<reference evidence="2" key="1">
    <citation type="submission" date="2018-02" db="EMBL/GenBank/DDBJ databases">
        <authorList>
            <person name="Hausmann B."/>
        </authorList>
    </citation>
    <scope>NUCLEOTIDE SEQUENCE [LARGE SCALE GENOMIC DNA]</scope>
    <source>
        <strain evidence="2">Peat soil MAG SbF1</strain>
    </source>
</reference>
<sequence length="45" mass="5184">MFFGILPFALGLGIGSLAAPRYVPSMYPYPVYAPYPYPYPYRGWY</sequence>
<dbReference type="EMBL" id="OMOF01000801">
    <property type="protein sequence ID" value="SPF55419.1"/>
    <property type="molecule type" value="Genomic_DNA"/>
</dbReference>